<dbReference type="InterPro" id="IPR025738">
    <property type="entry name" value="BatD"/>
</dbReference>
<reference evidence="3 4" key="1">
    <citation type="submission" date="2015-08" db="EMBL/GenBank/DDBJ databases">
        <title>Complete genome sequence of Rufibacter tibetensis strain 1351t, a radiation-resistant bacterium from tibet plateau.</title>
        <authorList>
            <person name="Dai J."/>
        </authorList>
    </citation>
    <scope>NUCLEOTIDE SEQUENCE [LARGE SCALE GENOMIC DNA]</scope>
    <source>
        <strain evidence="3 4">1351</strain>
    </source>
</reference>
<dbReference type="PANTHER" id="PTHR40940">
    <property type="entry name" value="PROTEIN BATD-RELATED"/>
    <property type="match status" value="1"/>
</dbReference>
<dbReference type="KEGG" id="rti:DC20_12730"/>
<dbReference type="OrthoDB" id="2079210at2"/>
<keyword evidence="4" id="KW-1185">Reference proteome</keyword>
<sequence length="477" mass="53611">MKYAVILFVWLMGCASWCSAQDHTIEYGPAAIPIDQYFTISLKSPGTKPTKVEGFPEIEGMQKSTQKSFTTKITKGTQTSFVYTLTQQYAPLKEGEVIVKPFALVVDGKTVPAPGIKVKVGPSAPPLTGKPLDSLAAAKGTPATPEFVDVKENAFLTLHVPKKSCYVGEAVPVSLWFYVAEADLGLLDFVDFETQIGAIVQQLKQRSALEEVVLQEEILPEKIKIGEKDFTRYKLYEAILFPITPQALRFPAVGLRMTKYKIAKNPTLLTQNRLPESKTYNTQSREVTVKSLPPHPLRDQVAVGVFRLKEQMSRSTVTLNQNLVYHFRIEGEGNIMTLPVPQSIGISSELEIYSPEIRQTKQVQQGRMVGSKTFRYFIVGRQAGVFPLRELFQWVYFNPVTARYDTLRPSFTVQVRGQEDQNSFIRAQDVGDFYNIAATESNQLISIDQFREVRFYTNVVLGVLLGVALFIFILKRK</sequence>
<keyword evidence="1" id="KW-0812">Transmembrane</keyword>
<dbReference type="RefSeq" id="WP_062544174.1">
    <property type="nucleotide sequence ID" value="NZ_CP012643.1"/>
</dbReference>
<feature type="signal peptide" evidence="2">
    <location>
        <begin position="1"/>
        <end position="20"/>
    </location>
</feature>
<evidence type="ECO:0008006" key="5">
    <source>
        <dbReference type="Google" id="ProtNLM"/>
    </source>
</evidence>
<organism evidence="3 4">
    <name type="scientific">Rufibacter tibetensis</name>
    <dbReference type="NCBI Taxonomy" id="512763"/>
    <lineage>
        <taxon>Bacteria</taxon>
        <taxon>Pseudomonadati</taxon>
        <taxon>Bacteroidota</taxon>
        <taxon>Cytophagia</taxon>
        <taxon>Cytophagales</taxon>
        <taxon>Hymenobacteraceae</taxon>
        <taxon>Rufibacter</taxon>
    </lineage>
</organism>
<dbReference type="EMBL" id="CP012643">
    <property type="protein sequence ID" value="ALI99679.1"/>
    <property type="molecule type" value="Genomic_DNA"/>
</dbReference>
<feature type="transmembrane region" description="Helical" evidence="1">
    <location>
        <begin position="455"/>
        <end position="474"/>
    </location>
</feature>
<evidence type="ECO:0000313" key="3">
    <source>
        <dbReference type="EMBL" id="ALI99679.1"/>
    </source>
</evidence>
<gene>
    <name evidence="3" type="ORF">DC20_12730</name>
</gene>
<evidence type="ECO:0000256" key="2">
    <source>
        <dbReference type="SAM" id="SignalP"/>
    </source>
</evidence>
<name>A0A0P0CYS6_9BACT</name>
<dbReference type="PANTHER" id="PTHR40940:SF2">
    <property type="entry name" value="BATD"/>
    <property type="match status" value="1"/>
</dbReference>
<feature type="chain" id="PRO_5006043068" description="BatD protein" evidence="2">
    <location>
        <begin position="21"/>
        <end position="477"/>
    </location>
</feature>
<dbReference type="Pfam" id="PF13584">
    <property type="entry name" value="BatD"/>
    <property type="match status" value="1"/>
</dbReference>
<keyword evidence="1" id="KW-1133">Transmembrane helix</keyword>
<evidence type="ECO:0000313" key="4">
    <source>
        <dbReference type="Proteomes" id="UP000061382"/>
    </source>
</evidence>
<keyword evidence="2" id="KW-0732">Signal</keyword>
<keyword evidence="1" id="KW-0472">Membrane</keyword>
<dbReference type="STRING" id="512763.DC20_12730"/>
<evidence type="ECO:0000256" key="1">
    <source>
        <dbReference type="SAM" id="Phobius"/>
    </source>
</evidence>
<protein>
    <recommendedName>
        <fullName evidence="5">BatD protein</fullName>
    </recommendedName>
</protein>
<dbReference type="PATRIC" id="fig|512763.3.peg.2795"/>
<dbReference type="AlphaFoldDB" id="A0A0P0CYS6"/>
<dbReference type="Proteomes" id="UP000061382">
    <property type="component" value="Chromosome"/>
</dbReference>
<accession>A0A0P0CYS6</accession>
<proteinExistence type="predicted"/>